<feature type="domain" description="Palmitoyltransferase DHHC" evidence="8">
    <location>
        <begin position="72"/>
        <end position="185"/>
    </location>
</feature>
<accession>A7AWD2</accession>
<feature type="transmembrane region" description="Helical" evidence="7">
    <location>
        <begin position="25"/>
        <end position="44"/>
    </location>
</feature>
<keyword evidence="6 7" id="KW-0012">Acyltransferase</keyword>
<evidence type="ECO:0000256" key="7">
    <source>
        <dbReference type="RuleBase" id="RU079119"/>
    </source>
</evidence>
<dbReference type="AlphaFoldDB" id="A7AWD2"/>
<evidence type="ECO:0000259" key="8">
    <source>
        <dbReference type="Pfam" id="PF01529"/>
    </source>
</evidence>
<dbReference type="InterPro" id="IPR039859">
    <property type="entry name" value="PFA4/ZDH16/20/ERF2-like"/>
</dbReference>
<evidence type="ECO:0000256" key="1">
    <source>
        <dbReference type="ARBA" id="ARBA00004141"/>
    </source>
</evidence>
<comment type="subcellular location">
    <subcellularLocation>
        <location evidence="1">Membrane</location>
        <topology evidence="1">Multi-pass membrane protein</topology>
    </subcellularLocation>
</comment>
<evidence type="ECO:0000256" key="4">
    <source>
        <dbReference type="ARBA" id="ARBA00022989"/>
    </source>
</evidence>
<keyword evidence="2 7" id="KW-0808">Transferase</keyword>
<sequence>MPYFQFDVDVQYRRLSLQYEGLRELVNFHFLVLMLLWSFITTAITDPGYIPGKYKWKADNTAIYNCKERNENGELRYCEYEDCYKPDRAHYCRQLGRNVLKMDHYCHWMANCIGFYNYKFFFLTLFYTNVGSFYILRNIYATFCQSYIDPNASFNQLFYLALISTVLVVIILVLLPFMCFHLWYVADFDKQDDYRVL</sequence>
<dbReference type="OMA" id="FCIYFNK"/>
<dbReference type="PANTHER" id="PTHR12246">
    <property type="entry name" value="PALMITOYLTRANSFERASE ZDHHC16"/>
    <property type="match status" value="1"/>
</dbReference>
<comment type="caution">
    <text evidence="9">The sequence shown here is derived from an EMBL/GenBank/DDBJ whole genome shotgun (WGS) entry which is preliminary data.</text>
</comment>
<dbReference type="VEuPathDB" id="PiroplasmaDB:BBOV_I002780"/>
<dbReference type="eggNOG" id="KOG1315">
    <property type="taxonomic scope" value="Eukaryota"/>
</dbReference>
<keyword evidence="5 7" id="KW-0472">Membrane</keyword>
<dbReference type="EC" id="2.3.1.225" evidence="7"/>
<dbReference type="STRING" id="5865.A7AWD2"/>
<keyword evidence="3 7" id="KW-0812">Transmembrane</keyword>
<comment type="catalytic activity">
    <reaction evidence="7">
        <text>L-cysteinyl-[protein] + hexadecanoyl-CoA = S-hexadecanoyl-L-cysteinyl-[protein] + CoA</text>
        <dbReference type="Rhea" id="RHEA:36683"/>
        <dbReference type="Rhea" id="RHEA-COMP:10131"/>
        <dbReference type="Rhea" id="RHEA-COMP:11032"/>
        <dbReference type="ChEBI" id="CHEBI:29950"/>
        <dbReference type="ChEBI" id="CHEBI:57287"/>
        <dbReference type="ChEBI" id="CHEBI:57379"/>
        <dbReference type="ChEBI" id="CHEBI:74151"/>
        <dbReference type="EC" id="2.3.1.225"/>
    </reaction>
</comment>
<dbReference type="FunCoup" id="A7AWD2">
    <property type="interactions" value="39"/>
</dbReference>
<evidence type="ECO:0000256" key="2">
    <source>
        <dbReference type="ARBA" id="ARBA00022679"/>
    </source>
</evidence>
<reference evidence="9 10" key="1">
    <citation type="journal article" date="2007" name="PLoS Pathog.">
        <title>Genome sequence of Babesia bovis and comparative analysis of apicomplexan hemoprotozoa.</title>
        <authorList>
            <person name="Brayton K.A."/>
            <person name="Lau A.O.T."/>
            <person name="Herndon D.R."/>
            <person name="Hannick L."/>
            <person name="Kappmeyer L.S."/>
            <person name="Berens S.J."/>
            <person name="Bidwell S.L."/>
            <person name="Brown W.C."/>
            <person name="Crabtree J."/>
            <person name="Fadrosh D."/>
            <person name="Feldblum T."/>
            <person name="Forberger H.A."/>
            <person name="Haas B.J."/>
            <person name="Howell J.M."/>
            <person name="Khouri H."/>
            <person name="Koo H."/>
            <person name="Mann D.J."/>
            <person name="Norimine J."/>
            <person name="Paulsen I.T."/>
            <person name="Radune D."/>
            <person name="Ren Q."/>
            <person name="Smith R.K. Jr."/>
            <person name="Suarez C.E."/>
            <person name="White O."/>
            <person name="Wortman J.R."/>
            <person name="Knowles D.P. Jr."/>
            <person name="McElwain T.F."/>
            <person name="Nene V.M."/>
        </authorList>
    </citation>
    <scope>NUCLEOTIDE SEQUENCE [LARGE SCALE GENOMIC DNA]</scope>
    <source>
        <strain evidence="9">T2Bo</strain>
    </source>
</reference>
<comment type="domain">
    <text evidence="7">The DHHC domain is required for palmitoyltransferase activity.</text>
</comment>
<evidence type="ECO:0000256" key="5">
    <source>
        <dbReference type="ARBA" id="ARBA00023136"/>
    </source>
</evidence>
<keyword evidence="4 7" id="KW-1133">Transmembrane helix</keyword>
<dbReference type="InterPro" id="IPR001594">
    <property type="entry name" value="Palmitoyltrfase_DHHC"/>
</dbReference>
<comment type="similarity">
    <text evidence="7">Belongs to the DHHC palmitoyltransferase family.</text>
</comment>
<evidence type="ECO:0000256" key="3">
    <source>
        <dbReference type="ARBA" id="ARBA00022692"/>
    </source>
</evidence>
<feature type="transmembrane region" description="Helical" evidence="7">
    <location>
        <begin position="118"/>
        <end position="136"/>
    </location>
</feature>
<evidence type="ECO:0000313" key="10">
    <source>
        <dbReference type="Proteomes" id="UP000002173"/>
    </source>
</evidence>
<feature type="transmembrane region" description="Helical" evidence="7">
    <location>
        <begin position="157"/>
        <end position="184"/>
    </location>
</feature>
<protein>
    <recommendedName>
        <fullName evidence="7">Palmitoyltransferase</fullName>
        <ecNumber evidence="7">2.3.1.225</ecNumber>
    </recommendedName>
</protein>
<dbReference type="EMBL" id="AAXT01000005">
    <property type="protein sequence ID" value="EDO05360.1"/>
    <property type="molecule type" value="Genomic_DNA"/>
</dbReference>
<dbReference type="InParanoid" id="A7AWD2"/>
<keyword evidence="10" id="KW-1185">Reference proteome</keyword>
<organism evidence="9 10">
    <name type="scientific">Babesia bovis</name>
    <dbReference type="NCBI Taxonomy" id="5865"/>
    <lineage>
        <taxon>Eukaryota</taxon>
        <taxon>Sar</taxon>
        <taxon>Alveolata</taxon>
        <taxon>Apicomplexa</taxon>
        <taxon>Aconoidasida</taxon>
        <taxon>Piroplasmida</taxon>
        <taxon>Babesiidae</taxon>
        <taxon>Babesia</taxon>
    </lineage>
</organism>
<name>A7AWD2_BABBO</name>
<proteinExistence type="inferred from homology"/>
<evidence type="ECO:0000313" key="9">
    <source>
        <dbReference type="EMBL" id="EDO05360.1"/>
    </source>
</evidence>
<dbReference type="PROSITE" id="PS50216">
    <property type="entry name" value="DHHC"/>
    <property type="match status" value="1"/>
</dbReference>
<gene>
    <name evidence="9" type="ORF">BBOV_I002780</name>
</gene>
<dbReference type="Pfam" id="PF01529">
    <property type="entry name" value="DHHC"/>
    <property type="match status" value="1"/>
</dbReference>
<evidence type="ECO:0000256" key="6">
    <source>
        <dbReference type="ARBA" id="ARBA00023315"/>
    </source>
</evidence>
<dbReference type="Proteomes" id="UP000002173">
    <property type="component" value="Chromosome 1"/>
</dbReference>
<dbReference type="GO" id="GO:0016020">
    <property type="term" value="C:membrane"/>
    <property type="evidence" value="ECO:0007669"/>
    <property type="project" value="UniProtKB-SubCell"/>
</dbReference>
<dbReference type="GO" id="GO:0019706">
    <property type="term" value="F:protein-cysteine S-palmitoyltransferase activity"/>
    <property type="evidence" value="ECO:0007669"/>
    <property type="project" value="UniProtKB-EC"/>
</dbReference>